<dbReference type="EMBL" id="LT934122">
    <property type="protein sequence ID" value="VAI53156.1"/>
    <property type="molecule type" value="Genomic_DNA"/>
</dbReference>
<evidence type="ECO:0000313" key="2">
    <source>
        <dbReference type="Proteomes" id="UP000324705"/>
    </source>
</evidence>
<accession>A0A9R0YD01</accession>
<protein>
    <submittedName>
        <fullName evidence="1">Uncharacterized protein</fullName>
    </submittedName>
</protein>
<dbReference type="GO" id="GO:0001164">
    <property type="term" value="F:RNA polymerase I core promoter sequence-specific DNA binding"/>
    <property type="evidence" value="ECO:0007669"/>
    <property type="project" value="InterPro"/>
</dbReference>
<dbReference type="InterPro" id="IPR033599">
    <property type="entry name" value="TAF1B/Rrn7"/>
</dbReference>
<keyword evidence="2" id="KW-1185">Reference proteome</keyword>
<name>A0A9R0YD01_TRITD</name>
<dbReference type="GO" id="GO:0070860">
    <property type="term" value="C:RNA polymerase I core factor complex"/>
    <property type="evidence" value="ECO:0007669"/>
    <property type="project" value="InterPro"/>
</dbReference>
<evidence type="ECO:0000313" key="1">
    <source>
        <dbReference type="EMBL" id="VAI53156.1"/>
    </source>
</evidence>
<dbReference type="AlphaFoldDB" id="A0A9R0YD01"/>
<dbReference type="PANTHER" id="PTHR31576">
    <property type="entry name" value="TATA BOX-BINDING PROTEIN-ASSOCIATED FACTOR RNA POLYMERASE I SUBUNIT B"/>
    <property type="match status" value="1"/>
</dbReference>
<dbReference type="Gramene" id="TRITD6Bv1G009050.1">
    <property type="protein sequence ID" value="TRITD6Bv1G009050.1"/>
    <property type="gene ID" value="TRITD6Bv1G009050"/>
</dbReference>
<proteinExistence type="predicted"/>
<dbReference type="Proteomes" id="UP000324705">
    <property type="component" value="Chromosome 6B"/>
</dbReference>
<dbReference type="OMA" id="HEENNTC"/>
<gene>
    <name evidence="1" type="ORF">TRITD_6Bv1G009050</name>
</gene>
<sequence>MMDPTFFFLQEICEAARNAGGSDCDAKLPQSMKPDGGTSEEFGTRELLWTLVDAYDKIDVAHDYSKDLHSYLRYCKDVVFPGIACSVEEEHLIEIFQDLYKGREGENIKAHTTNGVNKRGRDGTSVGARCFSPSSSSGIQSIKSEMEVHGFCYMPPRKWPRSDGYLHYRRKAMTGRLVCAGHADYYLLLRSFAKLAEVDIRVMHASVLKRERRLGWIEERIGRSLDALQKLPR</sequence>
<dbReference type="GO" id="GO:0042790">
    <property type="term" value="P:nucleolar large rRNA transcription by RNA polymerase I"/>
    <property type="evidence" value="ECO:0007669"/>
    <property type="project" value="TreeGrafter"/>
</dbReference>
<reference evidence="1 2" key="1">
    <citation type="submission" date="2017-09" db="EMBL/GenBank/DDBJ databases">
        <authorList>
            <consortium name="International Durum Wheat Genome Sequencing Consortium (IDWGSC)"/>
            <person name="Milanesi L."/>
        </authorList>
    </citation>
    <scope>NUCLEOTIDE SEQUENCE [LARGE SCALE GENOMIC DNA]</scope>
    <source>
        <strain evidence="2">cv. Svevo</strain>
    </source>
</reference>
<organism evidence="1 2">
    <name type="scientific">Triticum turgidum subsp. durum</name>
    <name type="common">Durum wheat</name>
    <name type="synonym">Triticum durum</name>
    <dbReference type="NCBI Taxonomy" id="4567"/>
    <lineage>
        <taxon>Eukaryota</taxon>
        <taxon>Viridiplantae</taxon>
        <taxon>Streptophyta</taxon>
        <taxon>Embryophyta</taxon>
        <taxon>Tracheophyta</taxon>
        <taxon>Spermatophyta</taxon>
        <taxon>Magnoliopsida</taxon>
        <taxon>Liliopsida</taxon>
        <taxon>Poales</taxon>
        <taxon>Poaceae</taxon>
        <taxon>BOP clade</taxon>
        <taxon>Pooideae</taxon>
        <taxon>Triticodae</taxon>
        <taxon>Triticeae</taxon>
        <taxon>Triticinae</taxon>
        <taxon>Triticum</taxon>
    </lineage>
</organism>
<dbReference type="PANTHER" id="PTHR31576:SF5">
    <property type="entry name" value="TATA BOX-BINDING PROTEIN-ASSOCIATED FACTOR RNA POLYMERASE I SUBUNIT B"/>
    <property type="match status" value="1"/>
</dbReference>